<sequence length="355" mass="40545">AAKPNADSVLRTKQLWERLRRKSHVPKEERRKLVEELYGIITGRVKEFVLKHDATRVIQTALKYAKQDQRIMIANELKGEYKTLAESKYAKFLVGKLLVSGADQCRDIIVPEFYGHVKRMINHPEASWILDDVYRQVATPEQKAILLREWYGPEFAVFKSEKAGQTAELSKVLADAPEKRKPIMQYLRNMTNQLIQKKMTGFTMLHDALLQYFLNTKPGSEEANEFLEMLKDDEEGDLLKNLAFTKSGSHVACLAFAYGSAKDRRNTFKFYKGHIETMAYDPHAHKVLLTALEVIDDTVTTGKAIFPELLSKGEKAETHQENILALVNHLTARVPILYLFAGPQKWLMDPVPGTK</sequence>
<feature type="non-terminal residue" evidence="1">
    <location>
        <position position="1"/>
    </location>
</feature>
<reference evidence="1" key="1">
    <citation type="submission" date="2024-09" db="EMBL/GenBank/DDBJ databases">
        <title>Black Yeasts Isolated from many extreme environments.</title>
        <authorList>
            <person name="Coleine C."/>
            <person name="Stajich J.E."/>
            <person name="Selbmann L."/>
        </authorList>
    </citation>
    <scope>NUCLEOTIDE SEQUENCE</scope>
    <source>
        <strain evidence="1">CCFEE 5737</strain>
    </source>
</reference>
<evidence type="ECO:0000313" key="2">
    <source>
        <dbReference type="Proteomes" id="UP001186974"/>
    </source>
</evidence>
<feature type="non-terminal residue" evidence="1">
    <location>
        <position position="355"/>
    </location>
</feature>
<accession>A0ACC3DF26</accession>
<gene>
    <name evidence="1" type="ORF">LTS18_001595</name>
</gene>
<dbReference type="Proteomes" id="UP001186974">
    <property type="component" value="Unassembled WGS sequence"/>
</dbReference>
<name>A0ACC3DF26_9PEZI</name>
<protein>
    <submittedName>
        <fullName evidence="1">Uncharacterized protein</fullName>
    </submittedName>
</protein>
<proteinExistence type="predicted"/>
<comment type="caution">
    <text evidence="1">The sequence shown here is derived from an EMBL/GenBank/DDBJ whole genome shotgun (WGS) entry which is preliminary data.</text>
</comment>
<dbReference type="EMBL" id="JAWDJW010005773">
    <property type="protein sequence ID" value="KAK3066629.1"/>
    <property type="molecule type" value="Genomic_DNA"/>
</dbReference>
<keyword evidence="2" id="KW-1185">Reference proteome</keyword>
<evidence type="ECO:0000313" key="1">
    <source>
        <dbReference type="EMBL" id="KAK3066629.1"/>
    </source>
</evidence>
<organism evidence="1 2">
    <name type="scientific">Coniosporium uncinatum</name>
    <dbReference type="NCBI Taxonomy" id="93489"/>
    <lineage>
        <taxon>Eukaryota</taxon>
        <taxon>Fungi</taxon>
        <taxon>Dikarya</taxon>
        <taxon>Ascomycota</taxon>
        <taxon>Pezizomycotina</taxon>
        <taxon>Dothideomycetes</taxon>
        <taxon>Dothideomycetes incertae sedis</taxon>
        <taxon>Coniosporium</taxon>
    </lineage>
</organism>